<evidence type="ECO:0000256" key="1">
    <source>
        <dbReference type="ARBA" id="ARBA00022729"/>
    </source>
</evidence>
<dbReference type="STRING" id="314283.MED297_19327"/>
<keyword evidence="6" id="KW-1185">Reference proteome</keyword>
<dbReference type="InterPro" id="IPR006584">
    <property type="entry name" value="Cellulose-bd_IV"/>
</dbReference>
<dbReference type="InterPro" id="IPR008979">
    <property type="entry name" value="Galactose-bd-like_sf"/>
</dbReference>
<comment type="caution">
    <text evidence="5">The sequence shown here is derived from an EMBL/GenBank/DDBJ whole genome shotgun (WGS) entry which is preliminary data.</text>
</comment>
<dbReference type="InterPro" id="IPR050708">
    <property type="entry name" value="T6SS_VgrG/RHS"/>
</dbReference>
<dbReference type="Pfam" id="PF05593">
    <property type="entry name" value="RHS_repeat"/>
    <property type="match status" value="2"/>
</dbReference>
<sequence length="1098" mass="120026">MIIKLKTTTVKSLALAVAVSMSATAGWARTTSYTYNELDQVTSVDGPRTDVEDVTTYDYDLATANLLSVTNATGHTTTYSNYTGGGLAQTITTPNGAVIDVQYDWKGNVLQQTVTTQSGSQTTVYGYNKSGSLTSVEQPNGAVIFYEYDGAQRLVAMSNSDGERIDYTLDSAGNITAQTVKDASSSIVRQHTQVFDDLNRLREHVGGTDQQTTKLDYDADSRNTAVTDPKNNPPTQNSYDALSRLTEVVDPEGGTTTMTYNDHGLIETVTDPRGLTTRYDYNGYGELERITSPDTGVTTFTHDEAGNVTSRTNANGTTIEYSYDALNRLTEQRYPADPTKNVLFTYDNVSNGITGTPNYGKGQLTGITHYGGQTEYQYDQLGRLVAEQRSFDSQTYTTLYFFNSVGQLEQMQYPSGRLVNYTYDNQGRLAGISTQASAGATVQPVVTDLHYLPFGPTSGFTYGNGLTQNFQYDLDYRLTDIVSNVQNWVYQYDLNSNIERITHVDDVSKDQQYQYDALNRLTAADGPYGSYAYQYDEVGNRTQRQKATPTETFVEDYDYATDANQLTNIDITTDGVETDNRQFVYSESGQLILDMNNDRTLDLAYDENDRLAEVEIHEGPQLAQYTYNPLGQRITKMFEGERLHIHYDAQGKRIAETDANGNILREYLYLGQQPIAMFFGSELATVAEPGTVTPSRIEAEDFINSYDTSAGDNGDSVCDTGDTDSQATGDADGVCNIGWTAAGEWTEYTIEVSAAGTYQINVRSAANSGTQTISLELDGLPFDSAKAVPAQGWQTYSDIEFLDDIPAGEHTLRLRFDTGEVNVNYLSFESVSEGIDTQQVNVEVAFIHSDHLGTPKLLTDSLGNVVWQQHTTPFGEVHETLGNGLGYLQSFPGQWRDSESGLSYNYYRDYDPSLGRYIQSDPIGLGGGLNTYAYVGGNPISRIDPLGLDYEDMVAALPALGGMALADTPAPGPADAVAGVSLAILLMIPGDSTGYEGSSDVPETPGHCTAGLHASLQADVQKYCKDEPRSCKNTSLSCQEYSARMAANQMCAAARQRVNNICYNGGDAGHREAAAEAWKAAGLCAQRMRENQCEGCLP</sequence>
<dbReference type="Pfam" id="PF15523">
    <property type="entry name" value="Ntox16"/>
    <property type="match status" value="1"/>
</dbReference>
<keyword evidence="1 3" id="KW-0732">Signal</keyword>
<dbReference type="PRINTS" id="PR00394">
    <property type="entry name" value="RHSPROTEIN"/>
</dbReference>
<dbReference type="Proteomes" id="UP000005953">
    <property type="component" value="Unassembled WGS sequence"/>
</dbReference>
<dbReference type="EMBL" id="AAOE01000001">
    <property type="protein sequence ID" value="EAR11071.1"/>
    <property type="molecule type" value="Genomic_DNA"/>
</dbReference>
<dbReference type="PANTHER" id="PTHR32305:SF15">
    <property type="entry name" value="PROTEIN RHSA-RELATED"/>
    <property type="match status" value="1"/>
</dbReference>
<dbReference type="RefSeq" id="WP_008044467.1">
    <property type="nucleotide sequence ID" value="NZ_CH724151.1"/>
</dbReference>
<dbReference type="InterPro" id="IPR056823">
    <property type="entry name" value="TEN-like_YD-shell"/>
</dbReference>
<evidence type="ECO:0000313" key="5">
    <source>
        <dbReference type="EMBL" id="EAR11071.1"/>
    </source>
</evidence>
<dbReference type="InterPro" id="IPR029118">
    <property type="entry name" value="Ntox16"/>
</dbReference>
<dbReference type="Gene3D" id="3.90.930.1">
    <property type="match status" value="1"/>
</dbReference>
<dbReference type="Pfam" id="PF03527">
    <property type="entry name" value="RHS"/>
    <property type="match status" value="1"/>
</dbReference>
<organism evidence="5 6">
    <name type="scientific">Reinekea blandensis MED297</name>
    <dbReference type="NCBI Taxonomy" id="314283"/>
    <lineage>
        <taxon>Bacteria</taxon>
        <taxon>Pseudomonadati</taxon>
        <taxon>Pseudomonadota</taxon>
        <taxon>Gammaproteobacteria</taxon>
        <taxon>Oceanospirillales</taxon>
        <taxon>Saccharospirillaceae</taxon>
        <taxon>Reinekea</taxon>
    </lineage>
</organism>
<dbReference type="PROSITE" id="PS51175">
    <property type="entry name" value="CBM6"/>
    <property type="match status" value="1"/>
</dbReference>
<dbReference type="SMART" id="SM00606">
    <property type="entry name" value="CBD_IV"/>
    <property type="match status" value="1"/>
</dbReference>
<keyword evidence="2" id="KW-0677">Repeat</keyword>
<proteinExistence type="predicted"/>
<feature type="chain" id="PRO_5002665044" evidence="3">
    <location>
        <begin position="26"/>
        <end position="1098"/>
    </location>
</feature>
<gene>
    <name evidence="5" type="ORF">MED297_19327</name>
</gene>
<protein>
    <submittedName>
        <fullName evidence="5">YD repeat</fullName>
    </submittedName>
</protein>
<dbReference type="NCBIfam" id="TIGR01643">
    <property type="entry name" value="YD_repeat_2x"/>
    <property type="match status" value="6"/>
</dbReference>
<dbReference type="CDD" id="cd04080">
    <property type="entry name" value="CBM6_cellulase-like"/>
    <property type="match status" value="1"/>
</dbReference>
<dbReference type="InterPro" id="IPR031325">
    <property type="entry name" value="RHS_repeat"/>
</dbReference>
<dbReference type="SUPFAM" id="SSF49785">
    <property type="entry name" value="Galactose-binding domain-like"/>
    <property type="match status" value="1"/>
</dbReference>
<dbReference type="OrthoDB" id="9815414at2"/>
<evidence type="ECO:0000256" key="3">
    <source>
        <dbReference type="SAM" id="SignalP"/>
    </source>
</evidence>
<evidence type="ECO:0000259" key="4">
    <source>
        <dbReference type="PROSITE" id="PS51175"/>
    </source>
</evidence>
<feature type="domain" description="CBM6" evidence="4">
    <location>
        <begin position="695"/>
        <end position="829"/>
    </location>
</feature>
<dbReference type="Pfam" id="PF25023">
    <property type="entry name" value="TEN_YD-shell"/>
    <property type="match status" value="3"/>
</dbReference>
<dbReference type="PANTHER" id="PTHR32305">
    <property type="match status" value="1"/>
</dbReference>
<dbReference type="InterPro" id="IPR006530">
    <property type="entry name" value="YD"/>
</dbReference>
<dbReference type="Pfam" id="PF03422">
    <property type="entry name" value="CBM_6"/>
    <property type="match status" value="1"/>
</dbReference>
<dbReference type="AlphaFoldDB" id="A4B8X0"/>
<evidence type="ECO:0000256" key="2">
    <source>
        <dbReference type="ARBA" id="ARBA00022737"/>
    </source>
</evidence>
<dbReference type="HOGENOM" id="CLU_003684_2_0_6"/>
<evidence type="ECO:0000313" key="6">
    <source>
        <dbReference type="Proteomes" id="UP000005953"/>
    </source>
</evidence>
<dbReference type="InterPro" id="IPR022385">
    <property type="entry name" value="Rhs_assc_core"/>
</dbReference>
<accession>A4B8X0</accession>
<dbReference type="InterPro" id="IPR001826">
    <property type="entry name" value="RHS"/>
</dbReference>
<dbReference type="NCBIfam" id="TIGR03696">
    <property type="entry name" value="Rhs_assc_core"/>
    <property type="match status" value="1"/>
</dbReference>
<feature type="signal peptide" evidence="3">
    <location>
        <begin position="1"/>
        <end position="25"/>
    </location>
</feature>
<dbReference type="Gene3D" id="2.180.10.10">
    <property type="entry name" value="RHS repeat-associated core"/>
    <property type="match status" value="3"/>
</dbReference>
<dbReference type="GO" id="GO:0030246">
    <property type="term" value="F:carbohydrate binding"/>
    <property type="evidence" value="ECO:0007669"/>
    <property type="project" value="InterPro"/>
</dbReference>
<reference evidence="5 6" key="1">
    <citation type="submission" date="2006-02" db="EMBL/GenBank/DDBJ databases">
        <authorList>
            <person name="Pinhassi J."/>
            <person name="Pedros-Alio C."/>
            <person name="Ferriera S."/>
            <person name="Johnson J."/>
            <person name="Kravitz S."/>
            <person name="Halpern A."/>
            <person name="Remington K."/>
            <person name="Beeson K."/>
            <person name="Tran B."/>
            <person name="Rogers Y.-H."/>
            <person name="Friedman R."/>
            <person name="Venter J.C."/>
        </authorList>
    </citation>
    <scope>NUCLEOTIDE SEQUENCE [LARGE SCALE GENOMIC DNA]</scope>
    <source>
        <strain evidence="5 6">MED297</strain>
    </source>
</reference>
<name>A4B8X0_9GAMM</name>
<dbReference type="InterPro" id="IPR005084">
    <property type="entry name" value="CBM6"/>
</dbReference>